<feature type="domain" description="Integrase catalytic" evidence="2">
    <location>
        <begin position="71"/>
        <end position="130"/>
    </location>
</feature>
<dbReference type="Pfam" id="PF00665">
    <property type="entry name" value="rve"/>
    <property type="match status" value="1"/>
</dbReference>
<dbReference type="GO" id="GO:0015074">
    <property type="term" value="P:DNA integration"/>
    <property type="evidence" value="ECO:0007669"/>
    <property type="project" value="InterPro"/>
</dbReference>
<dbReference type="EMBL" id="CP022753">
    <property type="protein sequence ID" value="ASU82433.1"/>
    <property type="molecule type" value="Genomic_DNA"/>
</dbReference>
<dbReference type="Proteomes" id="UP000215005">
    <property type="component" value="Chromosome"/>
</dbReference>
<dbReference type="PANTHER" id="PTHR46889:SF4">
    <property type="entry name" value="TRANSPOSASE INSO FOR INSERTION SEQUENCE ELEMENT IS911B-RELATED"/>
    <property type="match status" value="1"/>
</dbReference>
<organism evidence="4 5">
    <name type="scientific">Nocardiopsis gilva YIM 90087</name>
    <dbReference type="NCBI Taxonomy" id="1235441"/>
    <lineage>
        <taxon>Bacteria</taxon>
        <taxon>Bacillati</taxon>
        <taxon>Actinomycetota</taxon>
        <taxon>Actinomycetes</taxon>
        <taxon>Streptosporangiales</taxon>
        <taxon>Nocardiopsidaceae</taxon>
        <taxon>Nocardiopsis</taxon>
    </lineage>
</organism>
<evidence type="ECO:0000259" key="3">
    <source>
        <dbReference type="Pfam" id="PF13276"/>
    </source>
</evidence>
<dbReference type="Pfam" id="PF13276">
    <property type="entry name" value="HTH_21"/>
    <property type="match status" value="1"/>
</dbReference>
<dbReference type="InterPro" id="IPR050900">
    <property type="entry name" value="Transposase_IS3/IS150/IS904"/>
</dbReference>
<protein>
    <recommendedName>
        <fullName evidence="6">Integrase catalytic domain-containing protein</fullName>
    </recommendedName>
</protein>
<dbReference type="AlphaFoldDB" id="A0A223S2S7"/>
<name>A0A223S2S7_9ACTN</name>
<evidence type="ECO:0000259" key="2">
    <source>
        <dbReference type="Pfam" id="PF00665"/>
    </source>
</evidence>
<dbReference type="PANTHER" id="PTHR46889">
    <property type="entry name" value="TRANSPOSASE INSF FOR INSERTION SEQUENCE IS3B-RELATED"/>
    <property type="match status" value="1"/>
</dbReference>
<comment type="function">
    <text evidence="1">Involved in the transposition of the insertion sequence.</text>
</comment>
<evidence type="ECO:0008006" key="6">
    <source>
        <dbReference type="Google" id="ProtNLM"/>
    </source>
</evidence>
<dbReference type="GO" id="GO:0003676">
    <property type="term" value="F:nucleic acid binding"/>
    <property type="evidence" value="ECO:0007669"/>
    <property type="project" value="InterPro"/>
</dbReference>
<sequence>MPAGTPSACGAPRITAELREKGRRVNRKRVELLMRAAGIQGVHLRRKVRATVPEPSDGPVEDLVGRDFTAAAPNTRYVGDITYLPVERGRFLYLASAIDLLSRRLVGWSIADHMRTELVADALQAARREHGSLRGDGAPLRPRRPVHLRGVRGFV</sequence>
<accession>A0A223S2S7</accession>
<proteinExistence type="predicted"/>
<dbReference type="SUPFAM" id="SSF53098">
    <property type="entry name" value="Ribonuclease H-like"/>
    <property type="match status" value="1"/>
</dbReference>
<dbReference type="InterPro" id="IPR036397">
    <property type="entry name" value="RNaseH_sf"/>
</dbReference>
<dbReference type="KEGG" id="ngv:CDO52_06185"/>
<dbReference type="InterPro" id="IPR001584">
    <property type="entry name" value="Integrase_cat-core"/>
</dbReference>
<evidence type="ECO:0000313" key="5">
    <source>
        <dbReference type="Proteomes" id="UP000215005"/>
    </source>
</evidence>
<evidence type="ECO:0000256" key="1">
    <source>
        <dbReference type="ARBA" id="ARBA00002286"/>
    </source>
</evidence>
<dbReference type="OrthoDB" id="3257291at2"/>
<gene>
    <name evidence="4" type="ORF">CDO52_06185</name>
</gene>
<feature type="domain" description="HTH-like" evidence="3">
    <location>
        <begin position="8"/>
        <end position="47"/>
    </location>
</feature>
<keyword evidence="5" id="KW-1185">Reference proteome</keyword>
<dbReference type="InterPro" id="IPR025948">
    <property type="entry name" value="HTH-like_dom"/>
</dbReference>
<evidence type="ECO:0000313" key="4">
    <source>
        <dbReference type="EMBL" id="ASU82433.1"/>
    </source>
</evidence>
<dbReference type="InterPro" id="IPR012337">
    <property type="entry name" value="RNaseH-like_sf"/>
</dbReference>
<dbReference type="Gene3D" id="3.30.420.10">
    <property type="entry name" value="Ribonuclease H-like superfamily/Ribonuclease H"/>
    <property type="match status" value="1"/>
</dbReference>
<reference evidence="4 5" key="1">
    <citation type="submission" date="2017-08" db="EMBL/GenBank/DDBJ databases">
        <title>The complete genome sequence of Nocardiopsis gilva YIM 90087.</title>
        <authorList>
            <person name="Yin M."/>
            <person name="Tang S."/>
        </authorList>
    </citation>
    <scope>NUCLEOTIDE SEQUENCE [LARGE SCALE GENOMIC DNA]</scope>
    <source>
        <strain evidence="4 5">YIM 90087</strain>
    </source>
</reference>